<name>A0AAP2DD81_9BACT</name>
<gene>
    <name evidence="3" type="ORF">KK078_18590</name>
</gene>
<feature type="domain" description="SusE outer membrane protein" evidence="2">
    <location>
        <begin position="32"/>
        <end position="123"/>
    </location>
</feature>
<feature type="domain" description="SusE outer membrane protein" evidence="2">
    <location>
        <begin position="155"/>
        <end position="242"/>
    </location>
</feature>
<proteinExistence type="predicted"/>
<comment type="caution">
    <text evidence="3">The sequence shown here is derived from an EMBL/GenBank/DDBJ whole genome shotgun (WGS) entry which is preliminary data.</text>
</comment>
<accession>A0AAP2DD81</accession>
<evidence type="ECO:0000259" key="2">
    <source>
        <dbReference type="Pfam" id="PF14292"/>
    </source>
</evidence>
<protein>
    <submittedName>
        <fullName evidence="3">SusF/SusE family outer membrane protein</fullName>
    </submittedName>
</protein>
<dbReference type="PROSITE" id="PS51257">
    <property type="entry name" value="PROKAR_LIPOPROTEIN"/>
    <property type="match status" value="1"/>
</dbReference>
<evidence type="ECO:0000256" key="1">
    <source>
        <dbReference type="SAM" id="SignalP"/>
    </source>
</evidence>
<dbReference type="Gene3D" id="2.60.40.3620">
    <property type="match status" value="2"/>
</dbReference>
<keyword evidence="4" id="KW-1185">Reference proteome</keyword>
<dbReference type="AlphaFoldDB" id="A0AAP2DD81"/>
<dbReference type="InterPro" id="IPR025970">
    <property type="entry name" value="SusE"/>
</dbReference>
<feature type="chain" id="PRO_5042915998" evidence="1">
    <location>
        <begin position="27"/>
        <end position="497"/>
    </location>
</feature>
<evidence type="ECO:0000313" key="4">
    <source>
        <dbReference type="Proteomes" id="UP001319180"/>
    </source>
</evidence>
<organism evidence="3 4">
    <name type="scientific">Dawidia soli</name>
    <dbReference type="NCBI Taxonomy" id="2782352"/>
    <lineage>
        <taxon>Bacteria</taxon>
        <taxon>Pseudomonadati</taxon>
        <taxon>Bacteroidota</taxon>
        <taxon>Cytophagia</taxon>
        <taxon>Cytophagales</taxon>
        <taxon>Chryseotaleaceae</taxon>
        <taxon>Dawidia</taxon>
    </lineage>
</organism>
<evidence type="ECO:0000313" key="3">
    <source>
        <dbReference type="EMBL" id="MBT1688585.1"/>
    </source>
</evidence>
<dbReference type="GO" id="GO:2001070">
    <property type="term" value="F:starch binding"/>
    <property type="evidence" value="ECO:0007669"/>
    <property type="project" value="InterPro"/>
</dbReference>
<dbReference type="Proteomes" id="UP001319180">
    <property type="component" value="Unassembled WGS sequence"/>
</dbReference>
<dbReference type="Pfam" id="PF14292">
    <property type="entry name" value="SusE"/>
    <property type="match status" value="2"/>
</dbReference>
<sequence length="497" mass="53762">MKNNNYINRFYYAATLLLLVTLFSCSDDDPRQVPIDVGVLSASKAEVVVDYDKPTDEVITFSWHAEKSSLVQYKLVFTANGKSDTVDVLSEVSRKFIHAAFNKIMVDDLGLEIGKPASVDVVVVANVTDGTKSSLSNVITVVVTPSPKVPEPALDDVTLSVSKTEVYTDLANPAGEAVTLAWATAKSLFIEYKIVLTAGTWTTTVDVLTDVSKEFTHVDLNNLLIDKLRIEAGKTADVTAQVTASVIISDKVVKSNPVMFKATPTSKDVTPAAYTKMWIVGDATPNGWNKDNPNEMAADPTNIYQFKYNEVLTNGKFKIMTGTGNWSVDSYMPPVDNGAVTSTDVNLHAKATPDNKWDVVDAGPYKIILNIGANRSIRIMKYVPFDQLYILGDATSAGWDPANAIAMTADPDDPYVFTWTGELNAAGRGQFTFPVSSEASNTTFFAAPTSGAGITATQLSFTSTGTSVNKFKLKAGEEGTYTITVNQLKETISIVKQ</sequence>
<reference evidence="3 4" key="1">
    <citation type="submission" date="2021-05" db="EMBL/GenBank/DDBJ databases">
        <title>A Polyphasic approach of four new species of the genus Ohtaekwangia: Ohtaekwangia histidinii sp. nov., Ohtaekwangia cretensis sp. nov., Ohtaekwangia indiensis sp. nov., Ohtaekwangia reichenbachii sp. nov. from diverse environment.</title>
        <authorList>
            <person name="Octaviana S."/>
        </authorList>
    </citation>
    <scope>NUCLEOTIDE SEQUENCE [LARGE SCALE GENOMIC DNA]</scope>
    <source>
        <strain evidence="3 4">PWU37</strain>
    </source>
</reference>
<dbReference type="GO" id="GO:0019867">
    <property type="term" value="C:outer membrane"/>
    <property type="evidence" value="ECO:0007669"/>
    <property type="project" value="InterPro"/>
</dbReference>
<dbReference type="EMBL" id="JAHESC010000028">
    <property type="protein sequence ID" value="MBT1688585.1"/>
    <property type="molecule type" value="Genomic_DNA"/>
</dbReference>
<feature type="signal peptide" evidence="1">
    <location>
        <begin position="1"/>
        <end position="26"/>
    </location>
</feature>
<keyword evidence="1" id="KW-0732">Signal</keyword>
<dbReference type="RefSeq" id="WP_254091809.1">
    <property type="nucleotide sequence ID" value="NZ_JAHESC010000028.1"/>
</dbReference>